<evidence type="ECO:0000313" key="3">
    <source>
        <dbReference type="Proteomes" id="UP000324897"/>
    </source>
</evidence>
<dbReference type="EMBL" id="RWGY01000011">
    <property type="protein sequence ID" value="TVU32428.1"/>
    <property type="molecule type" value="Genomic_DNA"/>
</dbReference>
<evidence type="ECO:0000313" key="2">
    <source>
        <dbReference type="EMBL" id="TVU32428.1"/>
    </source>
</evidence>
<evidence type="ECO:0000256" key="1">
    <source>
        <dbReference type="SAM" id="MobiDB-lite"/>
    </source>
</evidence>
<comment type="caution">
    <text evidence="2">The sequence shown here is derived from an EMBL/GenBank/DDBJ whole genome shotgun (WGS) entry which is preliminary data.</text>
</comment>
<keyword evidence="3" id="KW-1185">Reference proteome</keyword>
<dbReference type="PANTHER" id="PTHR31755">
    <property type="entry name" value="FOLATE RECEPTOR-LIKE"/>
    <property type="match status" value="1"/>
</dbReference>
<dbReference type="OrthoDB" id="509361at2759"/>
<feature type="compositionally biased region" description="Polar residues" evidence="1">
    <location>
        <begin position="1"/>
        <end position="11"/>
    </location>
</feature>
<dbReference type="AlphaFoldDB" id="A0A5J9V9W9"/>
<dbReference type="GO" id="GO:0005739">
    <property type="term" value="C:mitochondrion"/>
    <property type="evidence" value="ECO:0007669"/>
    <property type="project" value="EnsemblPlants"/>
</dbReference>
<dbReference type="Gramene" id="TVU32428">
    <property type="protein sequence ID" value="TVU32428"/>
    <property type="gene ID" value="EJB05_24159"/>
</dbReference>
<accession>A0A5J9V9W9</accession>
<dbReference type="Proteomes" id="UP000324897">
    <property type="component" value="Chromosome 1"/>
</dbReference>
<dbReference type="GO" id="GO:0009535">
    <property type="term" value="C:chloroplast thylakoid membrane"/>
    <property type="evidence" value="ECO:0007669"/>
    <property type="project" value="TreeGrafter"/>
</dbReference>
<name>A0A5J9V9W9_9POAL</name>
<feature type="non-terminal residue" evidence="2">
    <location>
        <position position="1"/>
    </location>
</feature>
<dbReference type="GO" id="GO:0009570">
    <property type="term" value="C:chloroplast stroma"/>
    <property type="evidence" value="ECO:0007669"/>
    <property type="project" value="EnsemblPlants"/>
</dbReference>
<organism evidence="2 3">
    <name type="scientific">Eragrostis curvula</name>
    <name type="common">weeping love grass</name>
    <dbReference type="NCBI Taxonomy" id="38414"/>
    <lineage>
        <taxon>Eukaryota</taxon>
        <taxon>Viridiplantae</taxon>
        <taxon>Streptophyta</taxon>
        <taxon>Embryophyta</taxon>
        <taxon>Tracheophyta</taxon>
        <taxon>Spermatophyta</taxon>
        <taxon>Magnoliopsida</taxon>
        <taxon>Liliopsida</taxon>
        <taxon>Poales</taxon>
        <taxon>Poaceae</taxon>
        <taxon>PACMAD clade</taxon>
        <taxon>Chloridoideae</taxon>
        <taxon>Eragrostideae</taxon>
        <taxon>Eragrostidinae</taxon>
        <taxon>Eragrostis</taxon>
    </lineage>
</organism>
<proteinExistence type="predicted"/>
<dbReference type="InterPro" id="IPR040320">
    <property type="entry name" value="At4g37920-like"/>
</dbReference>
<protein>
    <submittedName>
        <fullName evidence="2">Uncharacterized protein</fullName>
    </submittedName>
</protein>
<reference evidence="2 3" key="1">
    <citation type="journal article" date="2019" name="Sci. Rep.">
        <title>A high-quality genome of Eragrostis curvula grass provides insights into Poaceae evolution and supports new strategies to enhance forage quality.</title>
        <authorList>
            <person name="Carballo J."/>
            <person name="Santos B.A.C.M."/>
            <person name="Zappacosta D."/>
            <person name="Garbus I."/>
            <person name="Selva J.P."/>
            <person name="Gallo C.A."/>
            <person name="Diaz A."/>
            <person name="Albertini E."/>
            <person name="Caccamo M."/>
            <person name="Echenique V."/>
        </authorList>
    </citation>
    <scope>NUCLEOTIDE SEQUENCE [LARGE SCALE GENOMIC DNA]</scope>
    <source>
        <strain evidence="3">cv. Victoria</strain>
        <tissue evidence="2">Leaf</tissue>
    </source>
</reference>
<sequence>MPATSPSTCQAPSPAGLPLLTSPRSRASALAFGRRRLRPRGAAASTGHVFLGLYQSRCSSISAVGDVAAVPDDCTENMPSSSGYPNSAVGVSSDEDNQSLRVKKINQKPRDSNKMVKICDKLIGVFMVDKPTPTDWRKLIAFSREWDNIRPHFFKRCQERADAEPNPEMKHNLLRLGRKLKEIDEDVQRHNELLEVVKSTPSDKLGTIVAKRRKDFTVEFFNHLYYVAESYHEDPEKQNELAKLGNDCVDALQAHDDTTGSLEALNAAELKLKDILNSPSVDAACRKIDDLAEKKELDSALVLMLSKAWSAAKGTDITKSEAKDIMFHLYMTAVANLQRQMPKDIRILKHLIMIEDPEERLSALNDAFTPGPELQGDNVDTLYTSPEALHTWSSAIVDAYYNSRQGTLLGQARDLMNPKIIRRVEEIVKIIKDKYL</sequence>
<feature type="region of interest" description="Disordered" evidence="1">
    <location>
        <begin position="1"/>
        <end position="21"/>
    </location>
</feature>
<gene>
    <name evidence="2" type="ORF">EJB05_24159</name>
</gene>
<feature type="region of interest" description="Disordered" evidence="1">
    <location>
        <begin position="77"/>
        <end position="98"/>
    </location>
</feature>
<dbReference type="PANTHER" id="PTHR31755:SF3">
    <property type="entry name" value="EXOCYST COMPLEX COMPONENT SEC6"/>
    <property type="match status" value="1"/>
</dbReference>
<dbReference type="GO" id="GO:0009941">
    <property type="term" value="C:chloroplast envelope"/>
    <property type="evidence" value="ECO:0007669"/>
    <property type="project" value="TreeGrafter"/>
</dbReference>